<feature type="non-terminal residue" evidence="1">
    <location>
        <position position="50"/>
    </location>
</feature>
<dbReference type="Gene3D" id="3.40.50.1970">
    <property type="match status" value="1"/>
</dbReference>
<protein>
    <submittedName>
        <fullName evidence="1">Iron-containing alcohol dehydrogenase</fullName>
    </submittedName>
</protein>
<name>W1YI64_9ZZZZ</name>
<proteinExistence type="predicted"/>
<sequence length="50" mass="5574">MYNFDFYNPTHIVFGKDRLGELDTLVPKDAKVLITYGGGSAVRSGLIDRI</sequence>
<evidence type="ECO:0000313" key="1">
    <source>
        <dbReference type="EMBL" id="ETJ42162.1"/>
    </source>
</evidence>
<dbReference type="EMBL" id="AZMM01003871">
    <property type="protein sequence ID" value="ETJ42162.1"/>
    <property type="molecule type" value="Genomic_DNA"/>
</dbReference>
<dbReference type="AlphaFoldDB" id="W1YI64"/>
<dbReference type="SUPFAM" id="SSF56796">
    <property type="entry name" value="Dehydroquinate synthase-like"/>
    <property type="match status" value="1"/>
</dbReference>
<reference evidence="1" key="1">
    <citation type="submission" date="2013-12" db="EMBL/GenBank/DDBJ databases">
        <title>A Varibaculum cambriense genome reconstructed from a premature infant gut community with otherwise low bacterial novelty that shifts toward anaerobic metabolism during the third week of life.</title>
        <authorList>
            <person name="Brown C.T."/>
            <person name="Sharon I."/>
            <person name="Thomas B.C."/>
            <person name="Castelle C.J."/>
            <person name="Morowitz M.J."/>
            <person name="Banfield J.F."/>
        </authorList>
    </citation>
    <scope>NUCLEOTIDE SEQUENCE</scope>
</reference>
<comment type="caution">
    <text evidence="1">The sequence shown here is derived from an EMBL/GenBank/DDBJ whole genome shotgun (WGS) entry which is preliminary data.</text>
</comment>
<gene>
    <name evidence="1" type="ORF">Q604_UNBC03871G0001</name>
</gene>
<organism evidence="1">
    <name type="scientific">human gut metagenome</name>
    <dbReference type="NCBI Taxonomy" id="408170"/>
    <lineage>
        <taxon>unclassified sequences</taxon>
        <taxon>metagenomes</taxon>
        <taxon>organismal metagenomes</taxon>
    </lineage>
</organism>
<accession>W1YI64</accession>